<comment type="similarity">
    <text evidence="6">Belongs to the peptidase S1 family. CLIP subfamily.</text>
</comment>
<dbReference type="OrthoDB" id="9028152at2759"/>
<keyword evidence="9" id="KW-1185">Reference proteome</keyword>
<dbReference type="InterPro" id="IPR018114">
    <property type="entry name" value="TRYPSIN_HIS"/>
</dbReference>
<proteinExistence type="inferred from homology"/>
<evidence type="ECO:0000256" key="4">
    <source>
        <dbReference type="ARBA" id="ARBA00023157"/>
    </source>
</evidence>
<dbReference type="PROSITE" id="PS00134">
    <property type="entry name" value="TRYPSIN_HIS"/>
    <property type="match status" value="1"/>
</dbReference>
<dbReference type="Pfam" id="PF00089">
    <property type="entry name" value="Trypsin"/>
    <property type="match status" value="1"/>
</dbReference>
<evidence type="ECO:0000259" key="7">
    <source>
        <dbReference type="PROSITE" id="PS50240"/>
    </source>
</evidence>
<dbReference type="PRINTS" id="PR00722">
    <property type="entry name" value="CHYMOTRYPSIN"/>
</dbReference>
<feature type="domain" description="Peptidase S1" evidence="7">
    <location>
        <begin position="80"/>
        <end position="328"/>
    </location>
</feature>
<dbReference type="GO" id="GO:0004252">
    <property type="term" value="F:serine-type endopeptidase activity"/>
    <property type="evidence" value="ECO:0007669"/>
    <property type="project" value="InterPro"/>
</dbReference>
<keyword evidence="4" id="KW-1015">Disulfide bond</keyword>
<dbReference type="InterPro" id="IPR001254">
    <property type="entry name" value="Trypsin_dom"/>
</dbReference>
<dbReference type="Proteomes" id="UP000095300">
    <property type="component" value="Unassembled WGS sequence"/>
</dbReference>
<keyword evidence="2" id="KW-0106">Calcium</keyword>
<dbReference type="STRING" id="35570.A0A1I8P7G7"/>
<evidence type="ECO:0000256" key="5">
    <source>
        <dbReference type="ARBA" id="ARBA00023180"/>
    </source>
</evidence>
<protein>
    <recommendedName>
        <fullName evidence="7">Peptidase S1 domain-containing protein</fullName>
    </recommendedName>
</protein>
<dbReference type="CDD" id="cd00190">
    <property type="entry name" value="Tryp_SPc"/>
    <property type="match status" value="1"/>
</dbReference>
<dbReference type="SUPFAM" id="SSF50494">
    <property type="entry name" value="Trypsin-like serine proteases"/>
    <property type="match status" value="1"/>
</dbReference>
<accession>A0A1I8P7G7</accession>
<dbReference type="InterPro" id="IPR043504">
    <property type="entry name" value="Peptidase_S1_PA_chymotrypsin"/>
</dbReference>
<dbReference type="InterPro" id="IPR001314">
    <property type="entry name" value="Peptidase_S1A"/>
</dbReference>
<dbReference type="InterPro" id="IPR009003">
    <property type="entry name" value="Peptidase_S1_PA"/>
</dbReference>
<dbReference type="AlphaFoldDB" id="A0A1I8P7G7"/>
<dbReference type="PROSITE" id="PS50240">
    <property type="entry name" value="TRYPSIN_DOM"/>
    <property type="match status" value="1"/>
</dbReference>
<dbReference type="FunFam" id="2.40.10.10:FF:000028">
    <property type="entry name" value="Serine protease easter"/>
    <property type="match status" value="1"/>
</dbReference>
<dbReference type="KEGG" id="scac:106085429"/>
<evidence type="ECO:0000256" key="3">
    <source>
        <dbReference type="ARBA" id="ARBA00023145"/>
    </source>
</evidence>
<keyword evidence="3" id="KW-0865">Zymogen</keyword>
<name>A0A1I8P7G7_STOCA</name>
<evidence type="ECO:0000313" key="9">
    <source>
        <dbReference type="Proteomes" id="UP000095300"/>
    </source>
</evidence>
<dbReference type="SMART" id="SM00020">
    <property type="entry name" value="Tryp_SPc"/>
    <property type="match status" value="1"/>
</dbReference>
<evidence type="ECO:0000256" key="2">
    <source>
        <dbReference type="ARBA" id="ARBA00022837"/>
    </source>
</evidence>
<sequence length="329" mass="36311">MYGLKRNAIKLLVILSFCIYNVSPYGRIIFPGDEQYIPYGGRKPVGQNLTNKSGPGNGNEKRDLLPRPGVCGPIKPQNNIYGGTEVELEDFTWLANLEYKKENRNILVIACAGNIINHRYILTAGHCVTGDIIRIKGQLISVRVGDHNIDTLNDCNKNQFCLQPPQYFGIEKTIVHENYRYVKGKKSVNDIALLRLDGNIVYSSSVAPICLPSVAPTLPPLEPGMKLVAAGWGHTGDRVYSPEKRMVELPYVANQNCPLAVDVSHLCAGGIFREDTCSGDSGGGIYRSFGKAWFVEGIVSYGRGCGTQQPSVYTRVSSFLDWIERNVLP</sequence>
<evidence type="ECO:0000256" key="6">
    <source>
        <dbReference type="ARBA" id="ARBA00024195"/>
    </source>
</evidence>
<dbReference type="GO" id="GO:0006508">
    <property type="term" value="P:proteolysis"/>
    <property type="evidence" value="ECO:0007669"/>
    <property type="project" value="InterPro"/>
</dbReference>
<reference evidence="8" key="1">
    <citation type="submission" date="2020-05" db="UniProtKB">
        <authorList>
            <consortium name="EnsemblMetazoa"/>
        </authorList>
    </citation>
    <scope>IDENTIFICATION</scope>
    <source>
        <strain evidence="8">USDA</strain>
    </source>
</reference>
<evidence type="ECO:0000256" key="1">
    <source>
        <dbReference type="ARBA" id="ARBA00022729"/>
    </source>
</evidence>
<organism evidence="8 9">
    <name type="scientific">Stomoxys calcitrans</name>
    <name type="common">Stable fly</name>
    <name type="synonym">Conops calcitrans</name>
    <dbReference type="NCBI Taxonomy" id="35570"/>
    <lineage>
        <taxon>Eukaryota</taxon>
        <taxon>Metazoa</taxon>
        <taxon>Ecdysozoa</taxon>
        <taxon>Arthropoda</taxon>
        <taxon>Hexapoda</taxon>
        <taxon>Insecta</taxon>
        <taxon>Pterygota</taxon>
        <taxon>Neoptera</taxon>
        <taxon>Endopterygota</taxon>
        <taxon>Diptera</taxon>
        <taxon>Brachycera</taxon>
        <taxon>Muscomorpha</taxon>
        <taxon>Muscoidea</taxon>
        <taxon>Muscidae</taxon>
        <taxon>Stomoxys</taxon>
    </lineage>
</organism>
<dbReference type="InterPro" id="IPR051487">
    <property type="entry name" value="Ser/Thr_Proteases_Immune/Dev"/>
</dbReference>
<dbReference type="Gene3D" id="2.40.10.10">
    <property type="entry name" value="Trypsin-like serine proteases"/>
    <property type="match status" value="2"/>
</dbReference>
<dbReference type="VEuPathDB" id="VectorBase:SCAU005496"/>
<evidence type="ECO:0000313" key="8">
    <source>
        <dbReference type="EnsemblMetazoa" id="SCAU005496-PA"/>
    </source>
</evidence>
<dbReference type="EnsemblMetazoa" id="SCAU005496-RA">
    <property type="protein sequence ID" value="SCAU005496-PA"/>
    <property type="gene ID" value="SCAU005496"/>
</dbReference>
<keyword evidence="1" id="KW-0732">Signal</keyword>
<gene>
    <name evidence="8" type="primary">106085429</name>
</gene>
<dbReference type="PANTHER" id="PTHR24256">
    <property type="entry name" value="TRYPTASE-RELATED"/>
    <property type="match status" value="1"/>
</dbReference>
<keyword evidence="5" id="KW-0325">Glycoprotein</keyword>